<dbReference type="EMBL" id="PXOA01000520">
    <property type="protein sequence ID" value="RFU74578.1"/>
    <property type="molecule type" value="Genomic_DNA"/>
</dbReference>
<keyword evidence="2" id="KW-1185">Reference proteome</keyword>
<sequence>MKPGFFIRTLLRCAKKTRRHLSRADQAQLFLNYDVLHIILTEHMDKYKDILNFVLANKLYFRLFSPALLRHNVRHDARLSHGPPNAATWPSSRRYSTLQKWKSLLPETFGSRRLTSSIGPDI</sequence>
<protein>
    <submittedName>
        <fullName evidence="1">Uncharacterized protein</fullName>
    </submittedName>
</protein>
<accession>A0A395NEM2</accession>
<evidence type="ECO:0000313" key="2">
    <source>
        <dbReference type="Proteomes" id="UP000266272"/>
    </source>
</evidence>
<name>A0A395NEM2_TRIAR</name>
<dbReference type="Proteomes" id="UP000266272">
    <property type="component" value="Unassembled WGS sequence"/>
</dbReference>
<reference evidence="1 2" key="1">
    <citation type="journal article" date="2018" name="PLoS Pathog.">
        <title>Evolution of structural diversity of trichothecenes, a family of toxins produced by plant pathogenic and entomopathogenic fungi.</title>
        <authorList>
            <person name="Proctor R.H."/>
            <person name="McCormick S.P."/>
            <person name="Kim H.S."/>
            <person name="Cardoza R.E."/>
            <person name="Stanley A.M."/>
            <person name="Lindo L."/>
            <person name="Kelly A."/>
            <person name="Brown D.W."/>
            <person name="Lee T."/>
            <person name="Vaughan M.M."/>
            <person name="Alexander N.J."/>
            <person name="Busman M."/>
            <person name="Gutierrez S."/>
        </authorList>
    </citation>
    <scope>NUCLEOTIDE SEQUENCE [LARGE SCALE GENOMIC DNA]</scope>
    <source>
        <strain evidence="1 2">IBT 40837</strain>
    </source>
</reference>
<dbReference type="OrthoDB" id="426293at2759"/>
<organism evidence="1 2">
    <name type="scientific">Trichoderma arundinaceum</name>
    <dbReference type="NCBI Taxonomy" id="490622"/>
    <lineage>
        <taxon>Eukaryota</taxon>
        <taxon>Fungi</taxon>
        <taxon>Dikarya</taxon>
        <taxon>Ascomycota</taxon>
        <taxon>Pezizomycotina</taxon>
        <taxon>Sordariomycetes</taxon>
        <taxon>Hypocreomycetidae</taxon>
        <taxon>Hypocreales</taxon>
        <taxon>Hypocreaceae</taxon>
        <taxon>Trichoderma</taxon>
    </lineage>
</organism>
<evidence type="ECO:0000313" key="1">
    <source>
        <dbReference type="EMBL" id="RFU74578.1"/>
    </source>
</evidence>
<gene>
    <name evidence="1" type="ORF">TARUN_7666</name>
</gene>
<dbReference type="AlphaFoldDB" id="A0A395NEM2"/>
<comment type="caution">
    <text evidence="1">The sequence shown here is derived from an EMBL/GenBank/DDBJ whole genome shotgun (WGS) entry which is preliminary data.</text>
</comment>
<proteinExistence type="predicted"/>